<proteinExistence type="predicted"/>
<organism evidence="1 2">
    <name type="scientific">Caballeronia sordidicola</name>
    <name type="common">Burkholderia sordidicola</name>
    <dbReference type="NCBI Taxonomy" id="196367"/>
    <lineage>
        <taxon>Bacteria</taxon>
        <taxon>Pseudomonadati</taxon>
        <taxon>Pseudomonadota</taxon>
        <taxon>Betaproteobacteria</taxon>
        <taxon>Burkholderiales</taxon>
        <taxon>Burkholderiaceae</taxon>
        <taxon>Caballeronia</taxon>
    </lineage>
</organism>
<evidence type="ECO:0000313" key="2">
    <source>
        <dbReference type="Proteomes" id="UP000194546"/>
    </source>
</evidence>
<dbReference type="AlphaFoldDB" id="A0A242N9I8"/>
<dbReference type="EMBL" id="NBTY01000006">
    <property type="protein sequence ID" value="OTP80312.1"/>
    <property type="molecule type" value="Genomic_DNA"/>
</dbReference>
<dbReference type="Proteomes" id="UP000194546">
    <property type="component" value="Unassembled WGS sequence"/>
</dbReference>
<reference evidence="1 2" key="1">
    <citation type="submission" date="2017-03" db="EMBL/GenBank/DDBJ databases">
        <title>Genome analysis of strain PAMC 26510.</title>
        <authorList>
            <person name="Oh H.-M."/>
            <person name="Yang J.-A."/>
        </authorList>
    </citation>
    <scope>NUCLEOTIDE SEQUENCE [LARGE SCALE GENOMIC DNA]</scope>
    <source>
        <strain evidence="1 2">PAMC 26510</strain>
    </source>
</reference>
<protein>
    <submittedName>
        <fullName evidence="1">Uncharacterized protein</fullName>
    </submittedName>
</protein>
<accession>A0A242N9I8</accession>
<name>A0A242N9I8_CABSO</name>
<comment type="caution">
    <text evidence="1">The sequence shown here is derived from an EMBL/GenBank/DDBJ whole genome shotgun (WGS) entry which is preliminary data.</text>
</comment>
<gene>
    <name evidence="1" type="ORF">PAMC26510_01605</name>
</gene>
<sequence>MALTGGFGCGGAFDTGFAGLGWGLRSDLTSGLPSAAGFAFETADGARLRSARAGAFVLADFES</sequence>
<evidence type="ECO:0000313" key="1">
    <source>
        <dbReference type="EMBL" id="OTP80312.1"/>
    </source>
</evidence>